<evidence type="ECO:0000256" key="3">
    <source>
        <dbReference type="ARBA" id="ARBA00022741"/>
    </source>
</evidence>
<comment type="catalytic activity">
    <reaction evidence="7">
        <text>tRNA(Asn) + L-asparagine + ATP = L-asparaginyl-tRNA(Asn) + AMP + diphosphate + H(+)</text>
        <dbReference type="Rhea" id="RHEA:11180"/>
        <dbReference type="Rhea" id="RHEA-COMP:9659"/>
        <dbReference type="Rhea" id="RHEA-COMP:9674"/>
        <dbReference type="ChEBI" id="CHEBI:15378"/>
        <dbReference type="ChEBI" id="CHEBI:30616"/>
        <dbReference type="ChEBI" id="CHEBI:33019"/>
        <dbReference type="ChEBI" id="CHEBI:58048"/>
        <dbReference type="ChEBI" id="CHEBI:78442"/>
        <dbReference type="ChEBI" id="CHEBI:78515"/>
        <dbReference type="ChEBI" id="CHEBI:456215"/>
        <dbReference type="EC" id="6.1.1.22"/>
    </reaction>
</comment>
<evidence type="ECO:0000313" key="10">
    <source>
        <dbReference type="Proteomes" id="UP000293562"/>
    </source>
</evidence>
<evidence type="ECO:0000313" key="9">
    <source>
        <dbReference type="EMBL" id="RZT97578.1"/>
    </source>
</evidence>
<dbReference type="GO" id="GO:0006421">
    <property type="term" value="P:asparaginyl-tRNA aminoacylation"/>
    <property type="evidence" value="ECO:0007669"/>
    <property type="project" value="UniProtKB-UniRule"/>
</dbReference>
<keyword evidence="7" id="KW-0963">Cytoplasm</keyword>
<dbReference type="Proteomes" id="UP000293562">
    <property type="component" value="Unassembled WGS sequence"/>
</dbReference>
<dbReference type="SUPFAM" id="SSF50249">
    <property type="entry name" value="Nucleic acid-binding proteins"/>
    <property type="match status" value="1"/>
</dbReference>
<dbReference type="InterPro" id="IPR045864">
    <property type="entry name" value="aa-tRNA-synth_II/BPL/LPL"/>
</dbReference>
<dbReference type="InterPro" id="IPR002312">
    <property type="entry name" value="Asp/Asn-tRNA-synth_IIb"/>
</dbReference>
<dbReference type="NCBIfam" id="NF003037">
    <property type="entry name" value="PRK03932.1"/>
    <property type="match status" value="1"/>
</dbReference>
<comment type="subunit">
    <text evidence="7">Homodimer.</text>
</comment>
<dbReference type="InterPro" id="IPR004522">
    <property type="entry name" value="Asn-tRNA-ligase"/>
</dbReference>
<dbReference type="EMBL" id="SHKN01000001">
    <property type="protein sequence ID" value="RZT97578.1"/>
    <property type="molecule type" value="Genomic_DNA"/>
</dbReference>
<evidence type="ECO:0000259" key="8">
    <source>
        <dbReference type="PROSITE" id="PS50862"/>
    </source>
</evidence>
<accession>A0A4Q7VN70</accession>
<dbReference type="PANTHER" id="PTHR22594:SF34">
    <property type="entry name" value="ASPARAGINE--TRNA LIGASE, MITOCHONDRIAL-RELATED"/>
    <property type="match status" value="1"/>
</dbReference>
<dbReference type="FunFam" id="3.30.930.10:FF:000016">
    <property type="entry name" value="Asparagine--tRNA ligase"/>
    <property type="match status" value="1"/>
</dbReference>
<keyword evidence="2 7" id="KW-0436">Ligase</keyword>
<reference evidence="9 10" key="1">
    <citation type="submission" date="2019-02" db="EMBL/GenBank/DDBJ databases">
        <title>Genomic Encyclopedia of Type Strains, Phase IV (KMG-IV): sequencing the most valuable type-strain genomes for metagenomic binning, comparative biology and taxonomic classification.</title>
        <authorList>
            <person name="Goeker M."/>
        </authorList>
    </citation>
    <scope>NUCLEOTIDE SEQUENCE [LARGE SCALE GENOMIC DNA]</scope>
    <source>
        <strain evidence="9 10">DSM 28825</strain>
    </source>
</reference>
<dbReference type="Gene3D" id="2.40.50.140">
    <property type="entry name" value="Nucleic acid-binding proteins"/>
    <property type="match status" value="1"/>
</dbReference>
<organism evidence="9 10">
    <name type="scientific">Ancylomarina subtilis</name>
    <dbReference type="NCBI Taxonomy" id="1639035"/>
    <lineage>
        <taxon>Bacteria</taxon>
        <taxon>Pseudomonadati</taxon>
        <taxon>Bacteroidota</taxon>
        <taxon>Bacteroidia</taxon>
        <taxon>Marinilabiliales</taxon>
        <taxon>Marinifilaceae</taxon>
        <taxon>Ancylomarina</taxon>
    </lineage>
</organism>
<dbReference type="Gene3D" id="3.30.930.10">
    <property type="entry name" value="Bira Bifunctional Protein, Domain 2"/>
    <property type="match status" value="1"/>
</dbReference>
<protein>
    <recommendedName>
        <fullName evidence="7">Asparagine--tRNA ligase</fullName>
        <ecNumber evidence="7">6.1.1.22</ecNumber>
    </recommendedName>
    <alternativeName>
        <fullName evidence="7">Asparaginyl-tRNA synthetase</fullName>
        <shortName evidence="7">AsnRS</shortName>
    </alternativeName>
</protein>
<evidence type="ECO:0000256" key="1">
    <source>
        <dbReference type="ARBA" id="ARBA00008226"/>
    </source>
</evidence>
<keyword evidence="4 7" id="KW-0067">ATP-binding</keyword>
<evidence type="ECO:0000256" key="5">
    <source>
        <dbReference type="ARBA" id="ARBA00022917"/>
    </source>
</evidence>
<dbReference type="GO" id="GO:0005737">
    <property type="term" value="C:cytoplasm"/>
    <property type="evidence" value="ECO:0007669"/>
    <property type="project" value="UniProtKB-SubCell"/>
</dbReference>
<gene>
    <name evidence="7" type="primary">asnS</name>
    <name evidence="9" type="ORF">EV201_2251</name>
</gene>
<proteinExistence type="inferred from homology"/>
<dbReference type="AlphaFoldDB" id="A0A4Q7VN70"/>
<evidence type="ECO:0000256" key="4">
    <source>
        <dbReference type="ARBA" id="ARBA00022840"/>
    </source>
</evidence>
<keyword evidence="5 7" id="KW-0648">Protein biosynthesis</keyword>
<dbReference type="EC" id="6.1.1.22" evidence="7"/>
<name>A0A4Q7VN70_9BACT</name>
<dbReference type="InterPro" id="IPR012340">
    <property type="entry name" value="NA-bd_OB-fold"/>
</dbReference>
<keyword evidence="6 7" id="KW-0030">Aminoacyl-tRNA synthetase</keyword>
<keyword evidence="10" id="KW-1185">Reference proteome</keyword>
<dbReference type="PROSITE" id="PS50862">
    <property type="entry name" value="AA_TRNA_LIGASE_II"/>
    <property type="match status" value="1"/>
</dbReference>
<sequence>MELKRIKIKELLLSKDFGSEVNVKGWVRTKRGNKQINFVALNDGSTINNLQIVVDVPNFNEDLLKKITTGAAISVNGKLIESTGSGQNVELEATEIEVLGVADPEKYPLQPKKHSLEFLREKAHLRFRTNTFSAVFRIRHAMAFAVHEFFNKKGFYYMHTPLITGSDAEGAGEMFRVSTLDPKNPPLNEDGSINYKEDFFGKETNLTVSGQLEGELGAMALGEIYTFGPTFRAENSNTTRHLAEFWMIEPEMAFYDLKDNMDLAEEFLKYLIKYALDNCMSDLEFLSKRLQEEEKGKKADEKSMELIEKLRFVLENDFVRLTYTEAIDILRNSKPNKKKKFQYLIEGWGADLQSEHERYLVEKKFEKPVILTDYPKDIKAFYMKQNDDGKTVGAMDILFPGIGEIVGGSQREEDLDKLLTRMKEMDVPAEEMDWYIDTRRFGSATHSGFGLGFERMMLFVTGMGNIRDVIPFPRTPKNAEF</sequence>
<dbReference type="InterPro" id="IPR004365">
    <property type="entry name" value="NA-bd_OB_tRNA"/>
</dbReference>
<dbReference type="NCBIfam" id="TIGR00457">
    <property type="entry name" value="asnS"/>
    <property type="match status" value="1"/>
</dbReference>
<dbReference type="GO" id="GO:0003676">
    <property type="term" value="F:nucleic acid binding"/>
    <property type="evidence" value="ECO:0007669"/>
    <property type="project" value="InterPro"/>
</dbReference>
<dbReference type="RefSeq" id="WP_130307586.1">
    <property type="nucleotide sequence ID" value="NZ_SHKN01000001.1"/>
</dbReference>
<dbReference type="Pfam" id="PF00152">
    <property type="entry name" value="tRNA-synt_2"/>
    <property type="match status" value="1"/>
</dbReference>
<dbReference type="Pfam" id="PF01336">
    <property type="entry name" value="tRNA_anti-codon"/>
    <property type="match status" value="1"/>
</dbReference>
<dbReference type="GO" id="GO:0005524">
    <property type="term" value="F:ATP binding"/>
    <property type="evidence" value="ECO:0007669"/>
    <property type="project" value="UniProtKB-UniRule"/>
</dbReference>
<dbReference type="OrthoDB" id="9802326at2"/>
<feature type="domain" description="Aminoacyl-transfer RNA synthetases class-II family profile" evidence="8">
    <location>
        <begin position="136"/>
        <end position="471"/>
    </location>
</feature>
<comment type="similarity">
    <text evidence="1 7">Belongs to the class-II aminoacyl-tRNA synthetase family.</text>
</comment>
<evidence type="ECO:0000256" key="6">
    <source>
        <dbReference type="ARBA" id="ARBA00023146"/>
    </source>
</evidence>
<dbReference type="HAMAP" id="MF_00534">
    <property type="entry name" value="Asn_tRNA_synth"/>
    <property type="match status" value="1"/>
</dbReference>
<dbReference type="SUPFAM" id="SSF55681">
    <property type="entry name" value="Class II aaRS and biotin synthetases"/>
    <property type="match status" value="1"/>
</dbReference>
<dbReference type="InterPro" id="IPR006195">
    <property type="entry name" value="aa-tRNA-synth_II"/>
</dbReference>
<dbReference type="PANTHER" id="PTHR22594">
    <property type="entry name" value="ASPARTYL/LYSYL-TRNA SYNTHETASE"/>
    <property type="match status" value="1"/>
</dbReference>
<evidence type="ECO:0000256" key="7">
    <source>
        <dbReference type="HAMAP-Rule" id="MF_00534"/>
    </source>
</evidence>
<comment type="caution">
    <text evidence="9">The sequence shown here is derived from an EMBL/GenBank/DDBJ whole genome shotgun (WGS) entry which is preliminary data.</text>
</comment>
<evidence type="ECO:0000256" key="2">
    <source>
        <dbReference type="ARBA" id="ARBA00022598"/>
    </source>
</evidence>
<dbReference type="CDD" id="cd00776">
    <property type="entry name" value="AsxRS_core"/>
    <property type="match status" value="1"/>
</dbReference>
<dbReference type="InterPro" id="IPR004364">
    <property type="entry name" value="Aa-tRNA-synt_II"/>
</dbReference>
<comment type="subcellular location">
    <subcellularLocation>
        <location evidence="7">Cytoplasm</location>
    </subcellularLocation>
</comment>
<dbReference type="CDD" id="cd04318">
    <property type="entry name" value="EcAsnRS_like_N"/>
    <property type="match status" value="1"/>
</dbReference>
<dbReference type="PRINTS" id="PR01042">
    <property type="entry name" value="TRNASYNTHASP"/>
</dbReference>
<keyword evidence="3 7" id="KW-0547">Nucleotide-binding</keyword>
<dbReference type="GO" id="GO:0004816">
    <property type="term" value="F:asparagine-tRNA ligase activity"/>
    <property type="evidence" value="ECO:0007669"/>
    <property type="project" value="UniProtKB-UniRule"/>
</dbReference>